<evidence type="ECO:0000313" key="2">
    <source>
        <dbReference type="Proteomes" id="UP001143981"/>
    </source>
</evidence>
<dbReference type="Proteomes" id="UP001143981">
    <property type="component" value="Unassembled WGS sequence"/>
</dbReference>
<dbReference type="Pfam" id="PF10604">
    <property type="entry name" value="Polyketide_cyc2"/>
    <property type="match status" value="1"/>
</dbReference>
<name>A0A9W8CMT2_9FUNG</name>
<protein>
    <recommendedName>
        <fullName evidence="3">Bet v1-like protein</fullName>
    </recommendedName>
</protein>
<dbReference type="AlphaFoldDB" id="A0A9W8CMT2"/>
<accession>A0A9W8CMT2</accession>
<reference evidence="1" key="1">
    <citation type="submission" date="2022-07" db="EMBL/GenBank/DDBJ databases">
        <title>Phylogenomic reconstructions and comparative analyses of Kickxellomycotina fungi.</title>
        <authorList>
            <person name="Reynolds N.K."/>
            <person name="Stajich J.E."/>
            <person name="Barry K."/>
            <person name="Grigoriev I.V."/>
            <person name="Crous P."/>
            <person name="Smith M.E."/>
        </authorList>
    </citation>
    <scope>NUCLEOTIDE SEQUENCE</scope>
    <source>
        <strain evidence="1">BCRC 34381</strain>
    </source>
</reference>
<evidence type="ECO:0008006" key="3">
    <source>
        <dbReference type="Google" id="ProtNLM"/>
    </source>
</evidence>
<dbReference type="InterPro" id="IPR023393">
    <property type="entry name" value="START-like_dom_sf"/>
</dbReference>
<dbReference type="PANTHER" id="PTHR39332:SF7">
    <property type="entry name" value="SRPBCC FAMILY PROTEIN"/>
    <property type="match status" value="1"/>
</dbReference>
<organism evidence="1 2">
    <name type="scientific">Coemansia biformis</name>
    <dbReference type="NCBI Taxonomy" id="1286918"/>
    <lineage>
        <taxon>Eukaryota</taxon>
        <taxon>Fungi</taxon>
        <taxon>Fungi incertae sedis</taxon>
        <taxon>Zoopagomycota</taxon>
        <taxon>Kickxellomycotina</taxon>
        <taxon>Kickxellomycetes</taxon>
        <taxon>Kickxellales</taxon>
        <taxon>Kickxellaceae</taxon>
        <taxon>Coemansia</taxon>
    </lineage>
</organism>
<keyword evidence="2" id="KW-1185">Reference proteome</keyword>
<evidence type="ECO:0000313" key="1">
    <source>
        <dbReference type="EMBL" id="KAJ1718764.1"/>
    </source>
</evidence>
<gene>
    <name evidence="1" type="ORF">LPJ61_006484</name>
</gene>
<dbReference type="Gene3D" id="3.30.530.20">
    <property type="match status" value="1"/>
</dbReference>
<dbReference type="OrthoDB" id="10255646at2759"/>
<proteinExistence type="predicted"/>
<dbReference type="EMBL" id="JANBOI010003222">
    <property type="protein sequence ID" value="KAJ1718764.1"/>
    <property type="molecule type" value="Genomic_DNA"/>
</dbReference>
<feature type="non-terminal residue" evidence="1">
    <location>
        <position position="124"/>
    </location>
</feature>
<dbReference type="InterPro" id="IPR019587">
    <property type="entry name" value="Polyketide_cyclase/dehydratase"/>
</dbReference>
<dbReference type="SUPFAM" id="SSF55961">
    <property type="entry name" value="Bet v1-like"/>
    <property type="match status" value="1"/>
</dbReference>
<comment type="caution">
    <text evidence="1">The sequence shown here is derived from an EMBL/GenBank/DDBJ whole genome shotgun (WGS) entry which is preliminary data.</text>
</comment>
<dbReference type="PANTHER" id="PTHR39332">
    <property type="entry name" value="BLL4707 PROTEIN"/>
    <property type="match status" value="1"/>
</dbReference>
<sequence length="124" mass="13634">MSTTNVESRVIRAPVDRTWDALRSQNFAFWSLVKSVEFSSSPSEVGGTRTTTFTDGTVQKHRLLALSETSRSLTYELVESEPAAPSLSAQHTLQVHHVSADDTSFVIWSSDFSSDRSPEVVADA</sequence>